<protein>
    <submittedName>
        <fullName evidence="1">Uncharacterized protein</fullName>
    </submittedName>
</protein>
<sequence>MLYITDRKKNKQCFCEWCKPVRHSGTITNKDQNPSNENAVLQHADPVLHSSLCNRQPCPKLCVPAPKLAWPGQESG</sequence>
<name>A0AAP2DK46_9BACT</name>
<proteinExistence type="predicted"/>
<organism evidence="1 2">
    <name type="scientific">Chryseosolibacter histidini</name>
    <dbReference type="NCBI Taxonomy" id="2782349"/>
    <lineage>
        <taxon>Bacteria</taxon>
        <taxon>Pseudomonadati</taxon>
        <taxon>Bacteroidota</taxon>
        <taxon>Cytophagia</taxon>
        <taxon>Cytophagales</taxon>
        <taxon>Chryseotaleaceae</taxon>
        <taxon>Chryseosolibacter</taxon>
    </lineage>
</organism>
<gene>
    <name evidence="1" type="ORF">KK083_07245</name>
</gene>
<evidence type="ECO:0000313" key="1">
    <source>
        <dbReference type="EMBL" id="MBT1696662.1"/>
    </source>
</evidence>
<dbReference type="Proteomes" id="UP001319200">
    <property type="component" value="Unassembled WGS sequence"/>
</dbReference>
<reference evidence="1 2" key="1">
    <citation type="submission" date="2021-05" db="EMBL/GenBank/DDBJ databases">
        <title>A Polyphasic approach of four new species of the genus Ohtaekwangia: Ohtaekwangia histidinii sp. nov., Ohtaekwangia cretensis sp. nov., Ohtaekwangia indiensis sp. nov., Ohtaekwangia reichenbachii sp. nov. from diverse environment.</title>
        <authorList>
            <person name="Octaviana S."/>
        </authorList>
    </citation>
    <scope>NUCLEOTIDE SEQUENCE [LARGE SCALE GENOMIC DNA]</scope>
    <source>
        <strain evidence="1 2">PWU4</strain>
    </source>
</reference>
<evidence type="ECO:0000313" key="2">
    <source>
        <dbReference type="Proteomes" id="UP001319200"/>
    </source>
</evidence>
<comment type="caution">
    <text evidence="1">The sequence shown here is derived from an EMBL/GenBank/DDBJ whole genome shotgun (WGS) entry which is preliminary data.</text>
</comment>
<accession>A0AAP2DK46</accession>
<dbReference type="AlphaFoldDB" id="A0AAP2DK46"/>
<dbReference type="EMBL" id="JAHESF010000005">
    <property type="protein sequence ID" value="MBT1696662.1"/>
    <property type="molecule type" value="Genomic_DNA"/>
</dbReference>
<keyword evidence="2" id="KW-1185">Reference proteome</keyword>